<feature type="transmembrane region" description="Helical" evidence="4">
    <location>
        <begin position="51"/>
        <end position="70"/>
    </location>
</feature>
<protein>
    <recommendedName>
        <fullName evidence="4">Altered inheritance of mitochondria protein 11</fullName>
    </recommendedName>
</protein>
<keyword evidence="1 4" id="KW-0812">Transmembrane</keyword>
<feature type="compositionally biased region" description="Low complexity" evidence="5">
    <location>
        <begin position="192"/>
        <end position="203"/>
    </location>
</feature>
<dbReference type="EMBL" id="JARVKM010000036">
    <property type="protein sequence ID" value="KAK9775164.1"/>
    <property type="molecule type" value="Genomic_DNA"/>
</dbReference>
<evidence type="ECO:0000256" key="4">
    <source>
        <dbReference type="RuleBase" id="RU367098"/>
    </source>
</evidence>
<dbReference type="PANTHER" id="PTHR39136:SF1">
    <property type="entry name" value="ALTERED INHERITANCE OF MITOCHONDRIA PROTEIN 11"/>
    <property type="match status" value="1"/>
</dbReference>
<accession>A0ABR2XN99</accession>
<evidence type="ECO:0000256" key="1">
    <source>
        <dbReference type="ARBA" id="ARBA00022692"/>
    </source>
</evidence>
<comment type="subcellular location">
    <subcellularLocation>
        <location evidence="4">Membrane</location>
        <topology evidence="4">Multi-pass membrane protein</topology>
    </subcellularLocation>
</comment>
<evidence type="ECO:0000313" key="7">
    <source>
        <dbReference type="Proteomes" id="UP001465668"/>
    </source>
</evidence>
<dbReference type="PANTHER" id="PTHR39136">
    <property type="entry name" value="ALTERED INHERITANCE OF MITOCHONDRIA PROTEIN 11"/>
    <property type="match status" value="1"/>
</dbReference>
<evidence type="ECO:0000256" key="2">
    <source>
        <dbReference type="ARBA" id="ARBA00022989"/>
    </source>
</evidence>
<organism evidence="6 7">
    <name type="scientific">Seiridium cardinale</name>
    <dbReference type="NCBI Taxonomy" id="138064"/>
    <lineage>
        <taxon>Eukaryota</taxon>
        <taxon>Fungi</taxon>
        <taxon>Dikarya</taxon>
        <taxon>Ascomycota</taxon>
        <taxon>Pezizomycotina</taxon>
        <taxon>Sordariomycetes</taxon>
        <taxon>Xylariomycetidae</taxon>
        <taxon>Amphisphaeriales</taxon>
        <taxon>Sporocadaceae</taxon>
        <taxon>Seiridium</taxon>
    </lineage>
</organism>
<evidence type="ECO:0000256" key="5">
    <source>
        <dbReference type="SAM" id="MobiDB-lite"/>
    </source>
</evidence>
<dbReference type="Proteomes" id="UP001465668">
    <property type="component" value="Unassembled WGS sequence"/>
</dbReference>
<keyword evidence="3 4" id="KW-0472">Membrane</keyword>
<reference evidence="6 7" key="1">
    <citation type="submission" date="2024-02" db="EMBL/GenBank/DDBJ databases">
        <title>First draft genome assembly of two strains of Seiridium cardinale.</title>
        <authorList>
            <person name="Emiliani G."/>
            <person name="Scali E."/>
        </authorList>
    </citation>
    <scope>NUCLEOTIDE SEQUENCE [LARGE SCALE GENOMIC DNA]</scope>
    <source>
        <strain evidence="6 7">BM-138-000479</strain>
    </source>
</reference>
<feature type="region of interest" description="Disordered" evidence="5">
    <location>
        <begin position="188"/>
        <end position="212"/>
    </location>
</feature>
<comment type="similarity">
    <text evidence="4">Belongs to the AIM11 family.</text>
</comment>
<feature type="region of interest" description="Disordered" evidence="5">
    <location>
        <begin position="1"/>
        <end position="44"/>
    </location>
</feature>
<dbReference type="InterPro" id="IPR038814">
    <property type="entry name" value="AIM11"/>
</dbReference>
<sequence>MTMANDDQDRRQPAIPAPQAPATQDTPAAETARPVSTRPDTRTPILSQRSLSQLGLFAAGAGFLALSTLITRRAIARKHFVGLPLFFEQSNRPASKIGSDGGLVAVEALGLATLNTMCFGVMATGGLSWAFDISTAAELRETARKHTLGGMGEIDEAAEEEIAKYFSDIMEGKDQKDGKPSLTEAVTNLMRQQQGQKDGQQSGTKTPGSKDT</sequence>
<feature type="compositionally biased region" description="Low complexity" evidence="5">
    <location>
        <begin position="20"/>
        <end position="32"/>
    </location>
</feature>
<evidence type="ECO:0000313" key="6">
    <source>
        <dbReference type="EMBL" id="KAK9775164.1"/>
    </source>
</evidence>
<name>A0ABR2XN99_9PEZI</name>
<evidence type="ECO:0000256" key="3">
    <source>
        <dbReference type="ARBA" id="ARBA00023136"/>
    </source>
</evidence>
<gene>
    <name evidence="4" type="primary">AIM11</name>
    <name evidence="6" type="ORF">SCAR479_08140</name>
</gene>
<comment type="caution">
    <text evidence="6">The sequence shown here is derived from an EMBL/GenBank/DDBJ whole genome shotgun (WGS) entry which is preliminary data.</text>
</comment>
<keyword evidence="2 4" id="KW-1133">Transmembrane helix</keyword>
<proteinExistence type="inferred from homology"/>
<keyword evidence="7" id="KW-1185">Reference proteome</keyword>